<keyword evidence="1" id="KW-0732">Signal</keyword>
<evidence type="ECO:0000313" key="4">
    <source>
        <dbReference type="Proteomes" id="UP001372834"/>
    </source>
</evidence>
<dbReference type="Gene3D" id="1.10.2080.10">
    <property type="entry name" value="Insect odorant-binding protein A10/Ejaculatory bulb-specific protein 3"/>
    <property type="match status" value="1"/>
</dbReference>
<reference evidence="2 4" key="1">
    <citation type="submission" date="2023-10" db="EMBL/GenBank/DDBJ databases">
        <title>Genomes of two closely related lineages of the louse Polyplax serrata with different host specificities.</title>
        <authorList>
            <person name="Martinu J."/>
            <person name="Tarabai H."/>
            <person name="Stefka J."/>
            <person name="Hypsa V."/>
        </authorList>
    </citation>
    <scope>NUCLEOTIDE SEQUENCE [LARGE SCALE GENOMIC DNA]</scope>
    <source>
        <strain evidence="2">HR10_N</strain>
    </source>
</reference>
<dbReference type="SUPFAM" id="SSF100910">
    <property type="entry name" value="Chemosensory protein Csp2"/>
    <property type="match status" value="1"/>
</dbReference>
<proteinExistence type="predicted"/>
<dbReference type="Proteomes" id="UP001372834">
    <property type="component" value="Unassembled WGS sequence"/>
</dbReference>
<dbReference type="InterPro" id="IPR005055">
    <property type="entry name" value="A10/PebIII"/>
</dbReference>
<dbReference type="AlphaFoldDB" id="A0AAN8SCB9"/>
<evidence type="ECO:0000313" key="2">
    <source>
        <dbReference type="EMBL" id="KAK6643132.1"/>
    </source>
</evidence>
<feature type="signal peptide" evidence="1">
    <location>
        <begin position="1"/>
        <end position="19"/>
    </location>
</feature>
<accession>A0AAN8SCB9</accession>
<dbReference type="PANTHER" id="PTHR11257">
    <property type="entry name" value="CHEMOSENSORY PROTEIN-RELATED"/>
    <property type="match status" value="1"/>
</dbReference>
<feature type="chain" id="PRO_5042795388" evidence="1">
    <location>
        <begin position="20"/>
        <end position="147"/>
    </location>
</feature>
<sequence length="147" mass="16289">MKYFAVVVLAAVAVACVAAEEKVAVEKPVPKPLPAEVKPTKFTTKYDDISLDEILKSDRLLTNYFDCLMDTKPCTPDGTELKKAIPLALKEDCAGCSEKQKAGAETVIHFLSKNKPDLWKSLEEKYDPEGIYRKKHADFAAKKGIKV</sequence>
<comment type="caution">
    <text evidence="2">The sequence shown here is derived from an EMBL/GenBank/DDBJ whole genome shotgun (WGS) entry which is preliminary data.</text>
</comment>
<evidence type="ECO:0000313" key="3">
    <source>
        <dbReference type="EMBL" id="KAK6643134.1"/>
    </source>
</evidence>
<dbReference type="PANTHER" id="PTHR11257:SF12">
    <property type="entry name" value="EJACULATORY BULB-SPECIFIC PROTEIN 3-RELATED"/>
    <property type="match status" value="1"/>
</dbReference>
<dbReference type="PROSITE" id="PS51257">
    <property type="entry name" value="PROKAR_LIPOPROTEIN"/>
    <property type="match status" value="1"/>
</dbReference>
<evidence type="ECO:0000256" key="1">
    <source>
        <dbReference type="SAM" id="SignalP"/>
    </source>
</evidence>
<dbReference type="EMBL" id="JAWJWE010000002">
    <property type="protein sequence ID" value="KAK6643134.1"/>
    <property type="molecule type" value="Genomic_DNA"/>
</dbReference>
<dbReference type="EMBL" id="JAWJWE010000002">
    <property type="protein sequence ID" value="KAK6643132.1"/>
    <property type="molecule type" value="Genomic_DNA"/>
</dbReference>
<name>A0AAN8SCB9_POLSC</name>
<dbReference type="InterPro" id="IPR036682">
    <property type="entry name" value="OS_D_A10/PebIII_sf"/>
</dbReference>
<dbReference type="Pfam" id="PF03392">
    <property type="entry name" value="OS-D"/>
    <property type="match status" value="1"/>
</dbReference>
<gene>
    <name evidence="2" type="ORF">RUM43_004635</name>
    <name evidence="3" type="ORF">RUM43_004637</name>
</gene>
<protein>
    <submittedName>
        <fullName evidence="2">Uncharacterized protein</fullName>
    </submittedName>
</protein>
<organism evidence="2 4">
    <name type="scientific">Polyplax serrata</name>
    <name type="common">Common mouse louse</name>
    <dbReference type="NCBI Taxonomy" id="468196"/>
    <lineage>
        <taxon>Eukaryota</taxon>
        <taxon>Metazoa</taxon>
        <taxon>Ecdysozoa</taxon>
        <taxon>Arthropoda</taxon>
        <taxon>Hexapoda</taxon>
        <taxon>Insecta</taxon>
        <taxon>Pterygota</taxon>
        <taxon>Neoptera</taxon>
        <taxon>Paraneoptera</taxon>
        <taxon>Psocodea</taxon>
        <taxon>Troctomorpha</taxon>
        <taxon>Phthiraptera</taxon>
        <taxon>Anoplura</taxon>
        <taxon>Polyplacidae</taxon>
        <taxon>Polyplax</taxon>
    </lineage>
</organism>